<name>A0AAV7WQB9_PLEWA</name>
<keyword evidence="2" id="KW-1185">Reference proteome</keyword>
<comment type="caution">
    <text evidence="1">The sequence shown here is derived from an EMBL/GenBank/DDBJ whole genome shotgun (WGS) entry which is preliminary data.</text>
</comment>
<evidence type="ECO:0000313" key="2">
    <source>
        <dbReference type="Proteomes" id="UP001066276"/>
    </source>
</evidence>
<dbReference type="EMBL" id="JANPWB010000001">
    <property type="protein sequence ID" value="KAJ1214961.1"/>
    <property type="molecule type" value="Genomic_DNA"/>
</dbReference>
<dbReference type="Proteomes" id="UP001066276">
    <property type="component" value="Chromosome 1_1"/>
</dbReference>
<sequence>MTVAMDRMAGATGNKEGRCEVFRCEQRVRSPWWSKGAWSSQDQSGVEDATRRQLRLTGWLGRQEIKKITYFRVAVLLIYQG</sequence>
<reference evidence="1" key="1">
    <citation type="journal article" date="2022" name="bioRxiv">
        <title>Sequencing and chromosome-scale assembly of the giantPleurodeles waltlgenome.</title>
        <authorList>
            <person name="Brown T."/>
            <person name="Elewa A."/>
            <person name="Iarovenko S."/>
            <person name="Subramanian E."/>
            <person name="Araus A.J."/>
            <person name="Petzold A."/>
            <person name="Susuki M."/>
            <person name="Suzuki K.-i.T."/>
            <person name="Hayashi T."/>
            <person name="Toyoda A."/>
            <person name="Oliveira C."/>
            <person name="Osipova E."/>
            <person name="Leigh N.D."/>
            <person name="Simon A."/>
            <person name="Yun M.H."/>
        </authorList>
    </citation>
    <scope>NUCLEOTIDE SEQUENCE</scope>
    <source>
        <strain evidence="1">20211129_DDA</strain>
        <tissue evidence="1">Liver</tissue>
    </source>
</reference>
<accession>A0AAV7WQB9</accession>
<dbReference type="AlphaFoldDB" id="A0AAV7WQB9"/>
<gene>
    <name evidence="1" type="ORF">NDU88_002571</name>
</gene>
<proteinExistence type="predicted"/>
<organism evidence="1 2">
    <name type="scientific">Pleurodeles waltl</name>
    <name type="common">Iberian ribbed newt</name>
    <dbReference type="NCBI Taxonomy" id="8319"/>
    <lineage>
        <taxon>Eukaryota</taxon>
        <taxon>Metazoa</taxon>
        <taxon>Chordata</taxon>
        <taxon>Craniata</taxon>
        <taxon>Vertebrata</taxon>
        <taxon>Euteleostomi</taxon>
        <taxon>Amphibia</taxon>
        <taxon>Batrachia</taxon>
        <taxon>Caudata</taxon>
        <taxon>Salamandroidea</taxon>
        <taxon>Salamandridae</taxon>
        <taxon>Pleurodelinae</taxon>
        <taxon>Pleurodeles</taxon>
    </lineage>
</organism>
<evidence type="ECO:0000313" key="1">
    <source>
        <dbReference type="EMBL" id="KAJ1214961.1"/>
    </source>
</evidence>
<protein>
    <submittedName>
        <fullName evidence="1">Uncharacterized protein</fullName>
    </submittedName>
</protein>